<dbReference type="EMBL" id="RPOK01000003">
    <property type="protein sequence ID" value="RPJ66661.1"/>
    <property type="molecule type" value="Genomic_DNA"/>
</dbReference>
<name>A0A3N5YMK6_9ALTE</name>
<comment type="similarity">
    <text evidence="6">Belongs to the MIP/aquaporin (TC 1.A.8) family.</text>
</comment>
<dbReference type="SUPFAM" id="SSF81338">
    <property type="entry name" value="Aquaporin-like"/>
    <property type="match status" value="1"/>
</dbReference>
<feature type="transmembrane region" description="Helical" evidence="7">
    <location>
        <begin position="152"/>
        <end position="177"/>
    </location>
</feature>
<dbReference type="InterPro" id="IPR034294">
    <property type="entry name" value="Aquaporin_transptr"/>
</dbReference>
<evidence type="ECO:0000256" key="3">
    <source>
        <dbReference type="ARBA" id="ARBA00022692"/>
    </source>
</evidence>
<evidence type="ECO:0000256" key="5">
    <source>
        <dbReference type="ARBA" id="ARBA00023136"/>
    </source>
</evidence>
<evidence type="ECO:0000256" key="7">
    <source>
        <dbReference type="SAM" id="Phobius"/>
    </source>
</evidence>
<reference evidence="8 9" key="1">
    <citation type="submission" date="2018-11" db="EMBL/GenBank/DDBJ databases">
        <authorList>
            <person name="Ye M.-Q."/>
            <person name="Du Z.-J."/>
        </authorList>
    </citation>
    <scope>NUCLEOTIDE SEQUENCE [LARGE SCALE GENOMIC DNA]</scope>
    <source>
        <strain evidence="8 9">U0105</strain>
    </source>
</reference>
<dbReference type="InterPro" id="IPR023271">
    <property type="entry name" value="Aquaporin-like"/>
</dbReference>
<keyword evidence="9" id="KW-1185">Reference proteome</keyword>
<keyword evidence="4 7" id="KW-1133">Transmembrane helix</keyword>
<organism evidence="8 9">
    <name type="scientific">Alteromonas sediminis</name>
    <dbReference type="NCBI Taxonomy" id="2259342"/>
    <lineage>
        <taxon>Bacteria</taxon>
        <taxon>Pseudomonadati</taxon>
        <taxon>Pseudomonadota</taxon>
        <taxon>Gammaproteobacteria</taxon>
        <taxon>Alteromonadales</taxon>
        <taxon>Alteromonadaceae</taxon>
        <taxon>Alteromonas/Salinimonas group</taxon>
        <taxon>Alteromonas</taxon>
    </lineage>
</organism>
<dbReference type="PANTHER" id="PTHR45724">
    <property type="entry name" value="AQUAPORIN NIP2-1"/>
    <property type="match status" value="1"/>
</dbReference>
<evidence type="ECO:0000256" key="1">
    <source>
        <dbReference type="ARBA" id="ARBA00004141"/>
    </source>
</evidence>
<dbReference type="InterPro" id="IPR000425">
    <property type="entry name" value="MIP"/>
</dbReference>
<feature type="transmembrane region" description="Helical" evidence="7">
    <location>
        <begin position="197"/>
        <end position="217"/>
    </location>
</feature>
<evidence type="ECO:0000256" key="2">
    <source>
        <dbReference type="ARBA" id="ARBA00022448"/>
    </source>
</evidence>
<sequence length="222" mass="23524">MTFSLERQLVAEFLGTLLLVCTVVGSGIMADQLSSGNVAIALLGNTIPTGAILVVLIMIFGPVSGAHFNPAVTLVFWLKKHLNTRSAILYCSAQVIGAVAGTIVAHLMFEWAPVELGTKPRTGISQWFSEGVATFGLLATILGFVKFKEDAVAYGVGLYITAAYWFTASTSFANPAVTIGRSFTTSFSGIAPTNMPGFVVAQLIGACLALVVFNWLLQNKAR</sequence>
<keyword evidence="2 6" id="KW-0813">Transport</keyword>
<dbReference type="GO" id="GO:0015267">
    <property type="term" value="F:channel activity"/>
    <property type="evidence" value="ECO:0007669"/>
    <property type="project" value="InterPro"/>
</dbReference>
<dbReference type="Gene3D" id="1.20.1080.10">
    <property type="entry name" value="Glycerol uptake facilitator protein"/>
    <property type="match status" value="2"/>
</dbReference>
<evidence type="ECO:0000313" key="9">
    <source>
        <dbReference type="Proteomes" id="UP000275281"/>
    </source>
</evidence>
<evidence type="ECO:0000256" key="4">
    <source>
        <dbReference type="ARBA" id="ARBA00022989"/>
    </source>
</evidence>
<keyword evidence="3 6" id="KW-0812">Transmembrane</keyword>
<feature type="transmembrane region" description="Helical" evidence="7">
    <location>
        <begin position="127"/>
        <end position="145"/>
    </location>
</feature>
<accession>A0A3N5YMK6</accession>
<dbReference type="AlphaFoldDB" id="A0A3N5YMK6"/>
<keyword evidence="5 7" id="KW-0472">Membrane</keyword>
<dbReference type="PRINTS" id="PR00783">
    <property type="entry name" value="MINTRINSICP"/>
</dbReference>
<comment type="caution">
    <text evidence="8">The sequence shown here is derived from an EMBL/GenBank/DDBJ whole genome shotgun (WGS) entry which is preliminary data.</text>
</comment>
<gene>
    <name evidence="8" type="ORF">DRW07_11315</name>
</gene>
<dbReference type="Pfam" id="PF00230">
    <property type="entry name" value="MIP"/>
    <property type="match status" value="2"/>
</dbReference>
<proteinExistence type="inferred from homology"/>
<feature type="transmembrane region" description="Helical" evidence="7">
    <location>
        <begin position="87"/>
        <end position="107"/>
    </location>
</feature>
<comment type="subcellular location">
    <subcellularLocation>
        <location evidence="1">Membrane</location>
        <topology evidence="1">Multi-pass membrane protein</topology>
    </subcellularLocation>
</comment>
<dbReference type="GO" id="GO:0016020">
    <property type="term" value="C:membrane"/>
    <property type="evidence" value="ECO:0007669"/>
    <property type="project" value="UniProtKB-SubCell"/>
</dbReference>
<dbReference type="Proteomes" id="UP000275281">
    <property type="component" value="Unassembled WGS sequence"/>
</dbReference>
<dbReference type="RefSeq" id="WP_124028018.1">
    <property type="nucleotide sequence ID" value="NZ_JBHRSN010000006.1"/>
</dbReference>
<evidence type="ECO:0000256" key="6">
    <source>
        <dbReference type="RuleBase" id="RU000477"/>
    </source>
</evidence>
<dbReference type="PANTHER" id="PTHR45724:SF13">
    <property type="entry name" value="AQUAPORIN NIP1-1-RELATED"/>
    <property type="match status" value="1"/>
</dbReference>
<protein>
    <submittedName>
        <fullName evidence="8">Aquaporin family protein</fullName>
    </submittedName>
</protein>
<evidence type="ECO:0000313" key="8">
    <source>
        <dbReference type="EMBL" id="RPJ66661.1"/>
    </source>
</evidence>
<feature type="transmembrane region" description="Helical" evidence="7">
    <location>
        <begin position="9"/>
        <end position="30"/>
    </location>
</feature>
<dbReference type="OrthoDB" id="9807293at2"/>